<evidence type="ECO:0000313" key="13">
    <source>
        <dbReference type="Proteomes" id="UP000187209"/>
    </source>
</evidence>
<evidence type="ECO:0000256" key="1">
    <source>
        <dbReference type="ARBA" id="ARBA00004141"/>
    </source>
</evidence>
<dbReference type="Proteomes" id="UP000187209">
    <property type="component" value="Unassembled WGS sequence"/>
</dbReference>
<evidence type="ECO:0000256" key="2">
    <source>
        <dbReference type="ARBA" id="ARBA00009726"/>
    </source>
</evidence>
<comment type="subcellular location">
    <subcellularLocation>
        <location evidence="1">Membrane</location>
        <topology evidence="1">Multi-pass membrane protein</topology>
    </subcellularLocation>
</comment>
<feature type="transmembrane region" description="Helical" evidence="9">
    <location>
        <begin position="725"/>
        <end position="745"/>
    </location>
</feature>
<dbReference type="SUPFAM" id="SSF52540">
    <property type="entry name" value="P-loop containing nucleoside triphosphate hydrolases"/>
    <property type="match status" value="2"/>
</dbReference>
<evidence type="ECO:0000256" key="9">
    <source>
        <dbReference type="SAM" id="Phobius"/>
    </source>
</evidence>
<evidence type="ECO:0000313" key="12">
    <source>
        <dbReference type="EMBL" id="OMJ94624.1"/>
    </source>
</evidence>
<evidence type="ECO:0000256" key="6">
    <source>
        <dbReference type="ARBA" id="ARBA00022840"/>
    </source>
</evidence>
<dbReference type="InterPro" id="IPR003593">
    <property type="entry name" value="AAA+_ATPase"/>
</dbReference>
<dbReference type="InterPro" id="IPR050173">
    <property type="entry name" value="ABC_transporter_C-like"/>
</dbReference>
<keyword evidence="6" id="KW-0067">ATP-binding</keyword>
<keyword evidence="13" id="KW-1185">Reference proteome</keyword>
<feature type="domain" description="ABC transmembrane type-1" evidence="11">
    <location>
        <begin position="1"/>
        <end position="148"/>
    </location>
</feature>
<dbReference type="AlphaFoldDB" id="A0A1R2D042"/>
<keyword evidence="7 9" id="KW-1133">Transmembrane helix</keyword>
<dbReference type="GO" id="GO:0016020">
    <property type="term" value="C:membrane"/>
    <property type="evidence" value="ECO:0007669"/>
    <property type="project" value="UniProtKB-SubCell"/>
</dbReference>
<keyword evidence="3" id="KW-0813">Transport</keyword>
<dbReference type="OrthoDB" id="333517at2759"/>
<evidence type="ECO:0000256" key="7">
    <source>
        <dbReference type="ARBA" id="ARBA00022989"/>
    </source>
</evidence>
<feature type="domain" description="ABC transporter" evidence="10">
    <location>
        <begin position="786"/>
        <end position="1011"/>
    </location>
</feature>
<comment type="similarity">
    <text evidence="2">Belongs to the ABC transporter superfamily. ABCC family. Conjugate transporter (TC 3.A.1.208) subfamily.</text>
</comment>
<keyword evidence="4 9" id="KW-0812">Transmembrane</keyword>
<evidence type="ECO:0000256" key="4">
    <source>
        <dbReference type="ARBA" id="ARBA00022692"/>
    </source>
</evidence>
<dbReference type="FunFam" id="3.40.50.300:FF:000163">
    <property type="entry name" value="Multidrug resistance-associated protein member 4"/>
    <property type="match status" value="1"/>
</dbReference>
<dbReference type="Pfam" id="PF00664">
    <property type="entry name" value="ABC_membrane"/>
    <property type="match status" value="2"/>
</dbReference>
<dbReference type="Gene3D" id="3.40.50.300">
    <property type="entry name" value="P-loop containing nucleotide triphosphate hydrolases"/>
    <property type="match status" value="2"/>
</dbReference>
<evidence type="ECO:0000256" key="3">
    <source>
        <dbReference type="ARBA" id="ARBA00022448"/>
    </source>
</evidence>
<dbReference type="InterPro" id="IPR003439">
    <property type="entry name" value="ABC_transporter-like_ATP-bd"/>
</dbReference>
<feature type="transmembrane region" description="Helical" evidence="9">
    <location>
        <begin position="478"/>
        <end position="499"/>
    </location>
</feature>
<feature type="domain" description="ABC transmembrane type-1" evidence="11">
    <location>
        <begin position="478"/>
        <end position="743"/>
    </location>
</feature>
<reference evidence="12 13" key="1">
    <citation type="submission" date="2016-11" db="EMBL/GenBank/DDBJ databases">
        <title>The macronuclear genome of Stentor coeruleus: a giant cell with tiny introns.</title>
        <authorList>
            <person name="Slabodnick M."/>
            <person name="Ruby J.G."/>
            <person name="Reiff S.B."/>
            <person name="Swart E.C."/>
            <person name="Gosai S."/>
            <person name="Prabakaran S."/>
            <person name="Witkowska E."/>
            <person name="Larue G.E."/>
            <person name="Fisher S."/>
            <person name="Freeman R.M."/>
            <person name="Gunawardena J."/>
            <person name="Chu W."/>
            <person name="Stover N.A."/>
            <person name="Gregory B.D."/>
            <person name="Nowacki M."/>
            <person name="Derisi J."/>
            <person name="Roy S.W."/>
            <person name="Marshall W.F."/>
            <person name="Sood P."/>
        </authorList>
    </citation>
    <scope>NUCLEOTIDE SEQUENCE [LARGE SCALE GENOMIC DNA]</scope>
    <source>
        <strain evidence="12">WM001</strain>
    </source>
</reference>
<evidence type="ECO:0000256" key="8">
    <source>
        <dbReference type="ARBA" id="ARBA00023136"/>
    </source>
</evidence>
<dbReference type="Gene3D" id="1.20.1560.10">
    <property type="entry name" value="ABC transporter type 1, transmembrane domain"/>
    <property type="match status" value="2"/>
</dbReference>
<keyword evidence="8 9" id="KW-0472">Membrane</keyword>
<dbReference type="PANTHER" id="PTHR24223">
    <property type="entry name" value="ATP-BINDING CASSETTE SUB-FAMILY C"/>
    <property type="match status" value="1"/>
</dbReference>
<sequence length="1011" mass="114627">MIIGSFIIMGVYFGLAGILGLVYCVLQIPLIYFLSRCVKGYRGKIAEISDRRVKLIKMLIEGIRTVKIHGWESCQLKEIFKIRKSQNQETFKKNIFISIISGLGNSGFVIAILITLGCTLWFGNELKASEVFAGIAILYLAFKELNFLLPDGLIQIFMLIVTCMRIQEVLLLPEGGGIQDRTKKVLKLRKAFFGWNERNNIETFENDDQGGASGNLDAGFEIKNIKLSISKGILVVGGKIGSGKSSFLLGLLGEMSLYSGKCKVSSSISFFPDHPWLMPNTIRKNIILNQEYDNEKYKKVLNICCLIDDLQRLKYNDLSIIGDQGTTLSGGQKARIALARALYKDSDIYILDDPFSALDVQTGKKIFKNLKKHYMDKIIVISSYQAFTLKYANKIIILSNGFQEFFGNYESFLEFYEVHKPEEFLIQKENNEEQNDDKYNEENKIEEIQINESISESFTLGMLYKYIMLSSNSHINPIFILIIFAIVSGLSTSVSWWISYWVDSKNQSDRFYIYVLVAFIVVLFILEFGRSLIFCYTYIKSSEHLHNNSLKGLVHSPCSFYDQNPTGRLLSRFTRDIIIVDEILYFSFNCLLKNTFDLLACVVSICIIAPYNLISFVLIVIAVFCLMNSFSGTIKKLRNIDLSSRSQIFSLLNTTIHGLSTIRAHNMQAYFNHLGQKKVTQSIQAAFTYNSLLFLFRFYADLMMTIMNLINIIILALLRDQIGGTLAALSLSFTITISGLANIWAKHAVEISNLMSSTQKLFDYSNLEEEGVFKTEKPFKIKKGEIEFKDVCMRYRPELNLSLNNMNLKILAGTKLGVMGRTGAGKSSLFITLLRLVHPESGKVLLDGKDYMRLGITDLRSQISVIPQIPIIFSSSIRENIDPFQIYSDNHIKKVFQSINLEHIIFSTSDGIEAIYGKNIFLSTGEKQLLSLARALVRDSKIILIDEATANIDKDTEKIIQQSIKDKFKEKTVLIIAHRINTIKECDLIAVINEGKCEKVINPLDVQEFPL</sequence>
<feature type="transmembrane region" description="Helical" evidence="9">
    <location>
        <begin position="698"/>
        <end position="718"/>
    </location>
</feature>
<name>A0A1R2D042_9CILI</name>
<dbReference type="InterPro" id="IPR044726">
    <property type="entry name" value="ABCC_6TM_D2"/>
</dbReference>
<gene>
    <name evidence="12" type="ORF">SteCoe_2113</name>
</gene>
<dbReference type="SMART" id="SM00382">
    <property type="entry name" value="AAA"/>
    <property type="match status" value="2"/>
</dbReference>
<feature type="transmembrane region" description="Helical" evidence="9">
    <location>
        <begin position="598"/>
        <end position="624"/>
    </location>
</feature>
<dbReference type="PROSITE" id="PS50893">
    <property type="entry name" value="ABC_TRANSPORTER_2"/>
    <property type="match status" value="2"/>
</dbReference>
<dbReference type="PROSITE" id="PS50929">
    <property type="entry name" value="ABC_TM1F"/>
    <property type="match status" value="2"/>
</dbReference>
<feature type="transmembrane region" description="Helical" evidence="9">
    <location>
        <begin position="128"/>
        <end position="149"/>
    </location>
</feature>
<evidence type="ECO:0000259" key="11">
    <source>
        <dbReference type="PROSITE" id="PS50929"/>
    </source>
</evidence>
<dbReference type="PANTHER" id="PTHR24223:SF456">
    <property type="entry name" value="MULTIDRUG RESISTANCE-ASSOCIATED PROTEIN LETHAL(2)03659"/>
    <property type="match status" value="1"/>
</dbReference>
<feature type="domain" description="ABC transporter" evidence="10">
    <location>
        <begin position="204"/>
        <end position="425"/>
    </location>
</feature>
<dbReference type="EMBL" id="MPUH01000023">
    <property type="protein sequence ID" value="OMJ94624.1"/>
    <property type="molecule type" value="Genomic_DNA"/>
</dbReference>
<evidence type="ECO:0000256" key="5">
    <source>
        <dbReference type="ARBA" id="ARBA00022741"/>
    </source>
</evidence>
<dbReference type="InterPro" id="IPR036640">
    <property type="entry name" value="ABC1_TM_sf"/>
</dbReference>
<dbReference type="Pfam" id="PF00005">
    <property type="entry name" value="ABC_tran"/>
    <property type="match status" value="2"/>
</dbReference>
<feature type="transmembrane region" description="Helical" evidence="9">
    <location>
        <begin position="6"/>
        <end position="34"/>
    </location>
</feature>
<dbReference type="InterPro" id="IPR011527">
    <property type="entry name" value="ABC1_TM_dom"/>
</dbReference>
<dbReference type="CDD" id="cd18580">
    <property type="entry name" value="ABC_6TM_ABCC_D2"/>
    <property type="match status" value="1"/>
</dbReference>
<evidence type="ECO:0008006" key="14">
    <source>
        <dbReference type="Google" id="ProtNLM"/>
    </source>
</evidence>
<keyword evidence="5" id="KW-0547">Nucleotide-binding</keyword>
<comment type="caution">
    <text evidence="12">The sequence shown here is derived from an EMBL/GenBank/DDBJ whole genome shotgun (WGS) entry which is preliminary data.</text>
</comment>
<dbReference type="InterPro" id="IPR027417">
    <property type="entry name" value="P-loop_NTPase"/>
</dbReference>
<feature type="transmembrane region" description="Helical" evidence="9">
    <location>
        <begin position="511"/>
        <end position="539"/>
    </location>
</feature>
<dbReference type="PROSITE" id="PS00211">
    <property type="entry name" value="ABC_TRANSPORTER_1"/>
    <property type="match status" value="1"/>
</dbReference>
<accession>A0A1R2D042</accession>
<evidence type="ECO:0000259" key="10">
    <source>
        <dbReference type="PROSITE" id="PS50893"/>
    </source>
</evidence>
<dbReference type="GO" id="GO:0140359">
    <property type="term" value="F:ABC-type transporter activity"/>
    <property type="evidence" value="ECO:0007669"/>
    <property type="project" value="InterPro"/>
</dbReference>
<dbReference type="GO" id="GO:0005524">
    <property type="term" value="F:ATP binding"/>
    <property type="evidence" value="ECO:0007669"/>
    <property type="project" value="UniProtKB-KW"/>
</dbReference>
<proteinExistence type="inferred from homology"/>
<organism evidence="12 13">
    <name type="scientific">Stentor coeruleus</name>
    <dbReference type="NCBI Taxonomy" id="5963"/>
    <lineage>
        <taxon>Eukaryota</taxon>
        <taxon>Sar</taxon>
        <taxon>Alveolata</taxon>
        <taxon>Ciliophora</taxon>
        <taxon>Postciliodesmatophora</taxon>
        <taxon>Heterotrichea</taxon>
        <taxon>Heterotrichida</taxon>
        <taxon>Stentoridae</taxon>
        <taxon>Stentor</taxon>
    </lineage>
</organism>
<protein>
    <recommendedName>
        <fullName evidence="14">ABC transporter domain-containing protein</fullName>
    </recommendedName>
</protein>
<dbReference type="GO" id="GO:0016887">
    <property type="term" value="F:ATP hydrolysis activity"/>
    <property type="evidence" value="ECO:0007669"/>
    <property type="project" value="InterPro"/>
</dbReference>
<dbReference type="SUPFAM" id="SSF90123">
    <property type="entry name" value="ABC transporter transmembrane region"/>
    <property type="match status" value="2"/>
</dbReference>
<feature type="transmembrane region" description="Helical" evidence="9">
    <location>
        <begin position="95"/>
        <end position="122"/>
    </location>
</feature>
<dbReference type="InterPro" id="IPR017871">
    <property type="entry name" value="ABC_transporter-like_CS"/>
</dbReference>